<gene>
    <name evidence="1" type="ORF">K1T71_004743</name>
</gene>
<sequence length="202" mass="22373">MGINQSARATHFQRPVETASEPATDEEVSDDHHISISNKIVERLVEDATLAGGAAAAAAVTTTPRDDYKDKIFMEKLKCMDENHSERYGLTIEDLHAISTRIELRTANMISPEPVCAECKEKVIECYNSSMSPARIVNCWDTVGDFTKCVQDAAASRLRARTQKEARDLARRTRHMAHAREHALRDLGPPPPEDQSSGSEAL</sequence>
<accession>A0ACC1D8F1</accession>
<dbReference type="Proteomes" id="UP000824533">
    <property type="component" value="Linkage Group LG07"/>
</dbReference>
<name>A0ACC1D8F1_9NEOP</name>
<evidence type="ECO:0000313" key="2">
    <source>
        <dbReference type="Proteomes" id="UP000824533"/>
    </source>
</evidence>
<proteinExistence type="predicted"/>
<comment type="caution">
    <text evidence="1">The sequence shown here is derived from an EMBL/GenBank/DDBJ whole genome shotgun (WGS) entry which is preliminary data.</text>
</comment>
<reference evidence="1 2" key="1">
    <citation type="journal article" date="2021" name="Front. Genet.">
        <title>Chromosome-Level Genome Assembly Reveals Significant Gene Expansion in the Toll and IMD Signaling Pathways of Dendrolimus kikuchii.</title>
        <authorList>
            <person name="Zhou J."/>
            <person name="Wu P."/>
            <person name="Xiong Z."/>
            <person name="Liu N."/>
            <person name="Zhao N."/>
            <person name="Ji M."/>
            <person name="Qiu Y."/>
            <person name="Yang B."/>
        </authorList>
    </citation>
    <scope>NUCLEOTIDE SEQUENCE [LARGE SCALE GENOMIC DNA]</scope>
    <source>
        <strain evidence="1">Ann1</strain>
    </source>
</reference>
<evidence type="ECO:0000313" key="1">
    <source>
        <dbReference type="EMBL" id="KAJ0180152.1"/>
    </source>
</evidence>
<organism evidence="1 2">
    <name type="scientific">Dendrolimus kikuchii</name>
    <dbReference type="NCBI Taxonomy" id="765133"/>
    <lineage>
        <taxon>Eukaryota</taxon>
        <taxon>Metazoa</taxon>
        <taxon>Ecdysozoa</taxon>
        <taxon>Arthropoda</taxon>
        <taxon>Hexapoda</taxon>
        <taxon>Insecta</taxon>
        <taxon>Pterygota</taxon>
        <taxon>Neoptera</taxon>
        <taxon>Endopterygota</taxon>
        <taxon>Lepidoptera</taxon>
        <taxon>Glossata</taxon>
        <taxon>Ditrysia</taxon>
        <taxon>Bombycoidea</taxon>
        <taxon>Lasiocampidae</taxon>
        <taxon>Dendrolimus</taxon>
    </lineage>
</organism>
<protein>
    <submittedName>
        <fullName evidence="1">Uncharacterized protein</fullName>
    </submittedName>
</protein>
<dbReference type="EMBL" id="CM034393">
    <property type="protein sequence ID" value="KAJ0180152.1"/>
    <property type="molecule type" value="Genomic_DNA"/>
</dbReference>
<keyword evidence="2" id="KW-1185">Reference proteome</keyword>